<protein>
    <submittedName>
        <fullName evidence="1">Uncharacterized protein</fullName>
    </submittedName>
</protein>
<gene>
    <name evidence="1" type="ORF">R6U77_19305</name>
</gene>
<proteinExistence type="predicted"/>
<sequence>MPYQAYLEQVQSKYPYTYEETCDHNNNSYLHEERCEDTFDYFGDNDF</sequence>
<reference evidence="1 2" key="1">
    <citation type="submission" date="2023-09" db="EMBL/GenBank/DDBJ databases">
        <authorList>
            <person name="Page C.A."/>
            <person name="Perez-Diaz I.M."/>
        </authorList>
    </citation>
    <scope>NUCLEOTIDE SEQUENCE [LARGE SCALE GENOMIC DNA]</scope>
    <source>
        <strain evidence="1 2">Ll15</strain>
    </source>
</reference>
<organism evidence="1 2">
    <name type="scientific">Lysinibacillus louembei</name>
    <dbReference type="NCBI Taxonomy" id="1470088"/>
    <lineage>
        <taxon>Bacteria</taxon>
        <taxon>Bacillati</taxon>
        <taxon>Bacillota</taxon>
        <taxon>Bacilli</taxon>
        <taxon>Bacillales</taxon>
        <taxon>Bacillaceae</taxon>
        <taxon>Lysinibacillus</taxon>
    </lineage>
</organism>
<name>A0ABZ0RXJ9_9BACI</name>
<dbReference type="Proteomes" id="UP001322664">
    <property type="component" value="Chromosome"/>
</dbReference>
<dbReference type="RefSeq" id="WP_293922032.1">
    <property type="nucleotide sequence ID" value="NZ_CP137624.1"/>
</dbReference>
<keyword evidence="2" id="KW-1185">Reference proteome</keyword>
<dbReference type="EMBL" id="CP137624">
    <property type="protein sequence ID" value="WPK12011.1"/>
    <property type="molecule type" value="Genomic_DNA"/>
</dbReference>
<accession>A0ABZ0RXJ9</accession>
<evidence type="ECO:0000313" key="2">
    <source>
        <dbReference type="Proteomes" id="UP001322664"/>
    </source>
</evidence>
<evidence type="ECO:0000313" key="1">
    <source>
        <dbReference type="EMBL" id="WPK12011.1"/>
    </source>
</evidence>